<keyword evidence="3" id="KW-0443">Lipid metabolism</keyword>
<protein>
    <recommendedName>
        <fullName evidence="3">Glucosylceramidase</fullName>
        <ecNumber evidence="3">3.2.1.45</ecNumber>
    </recommendedName>
</protein>
<evidence type="ECO:0000259" key="6">
    <source>
        <dbReference type="Pfam" id="PF17189"/>
    </source>
</evidence>
<name>A0A034WLH4_BACDO</name>
<evidence type="ECO:0000256" key="1">
    <source>
        <dbReference type="ARBA" id="ARBA00022729"/>
    </source>
</evidence>
<evidence type="ECO:0000256" key="3">
    <source>
        <dbReference type="RuleBase" id="RU361188"/>
    </source>
</evidence>
<dbReference type="GO" id="GO:0004348">
    <property type="term" value="F:glucosylceramidase activity"/>
    <property type="evidence" value="ECO:0007669"/>
    <property type="project" value="UniProtKB-EC"/>
</dbReference>
<dbReference type="EMBL" id="GAKP01002532">
    <property type="protein sequence ID" value="JAC56420.1"/>
    <property type="molecule type" value="Transcribed_RNA"/>
</dbReference>
<dbReference type="Gene3D" id="2.60.40.1180">
    <property type="entry name" value="Golgi alpha-mannosidase II"/>
    <property type="match status" value="1"/>
</dbReference>
<feature type="domain" description="Glycosyl hydrolase family 30 TIM-barrel" evidence="5">
    <location>
        <begin position="177"/>
        <end position="250"/>
    </location>
</feature>
<proteinExistence type="inferred from homology"/>
<dbReference type="Pfam" id="PF17189">
    <property type="entry name" value="Glyco_hydro_30C"/>
    <property type="match status" value="1"/>
</dbReference>
<dbReference type="InterPro" id="IPR013780">
    <property type="entry name" value="Glyco_hydro_b"/>
</dbReference>
<sequence>MAKNMNSIGFFLAISLIGMLVSHSNQETLPCALKEYSTGLVCVCNAKYCDYLDDPTPSEEYVFAVVSSSKSGLRFATTHGQFNLYKKYYIFDYDQLIARSMEAPAAESIEIEVDREQRWQKTEGFIGSISDSIENILKMFPKKLRKHIYQSFFTQHGINVDFIRDLGFDVSEKSLEDSDPIFGSWERGEQFAQNLLKYLNTDSNETEPINCNILLDYEGGDAPMIANTTNHFEVYKQPLFYTMGHFTKFIAGGSVRIAAENKNDNVDVVAFLRADQSVAVIILNRNPVSVDVGIQDTYRGAVLFKIPPHSIHTVLYI</sequence>
<dbReference type="AlphaFoldDB" id="A0A034WLH4"/>
<dbReference type="EC" id="3.2.1.45" evidence="3"/>
<dbReference type="SUPFAM" id="SSF51011">
    <property type="entry name" value="Glycosyl hydrolase domain"/>
    <property type="match status" value="1"/>
</dbReference>
<keyword evidence="1 4" id="KW-0732">Signal</keyword>
<dbReference type="PANTHER" id="PTHR11069">
    <property type="entry name" value="GLUCOSYLCERAMIDASE"/>
    <property type="match status" value="1"/>
</dbReference>
<dbReference type="GO" id="GO:0006680">
    <property type="term" value="P:glucosylceramide catabolic process"/>
    <property type="evidence" value="ECO:0007669"/>
    <property type="project" value="TreeGrafter"/>
</dbReference>
<comment type="similarity">
    <text evidence="3">Belongs to the glycosyl hydrolase 30 family.</text>
</comment>
<feature type="signal peptide" evidence="4">
    <location>
        <begin position="1"/>
        <end position="26"/>
    </location>
</feature>
<dbReference type="InterPro" id="IPR033452">
    <property type="entry name" value="GH30_C"/>
</dbReference>
<accession>A0A034WLH4</accession>
<comment type="catalytic activity">
    <reaction evidence="3">
        <text>a beta-D-glucosyl-(1&lt;-&gt;1')-N-acylsphing-4-enine + H2O = an N-acylsphing-4-enine + D-glucose</text>
        <dbReference type="Rhea" id="RHEA:13269"/>
        <dbReference type="ChEBI" id="CHEBI:4167"/>
        <dbReference type="ChEBI" id="CHEBI:15377"/>
        <dbReference type="ChEBI" id="CHEBI:22801"/>
        <dbReference type="ChEBI" id="CHEBI:52639"/>
        <dbReference type="EC" id="3.2.1.45"/>
    </reaction>
</comment>
<dbReference type="GO" id="GO:0016020">
    <property type="term" value="C:membrane"/>
    <property type="evidence" value="ECO:0007669"/>
    <property type="project" value="GOC"/>
</dbReference>
<gene>
    <name evidence="7" type="primary">GLCM</name>
</gene>
<organism evidence="7">
    <name type="scientific">Bactrocera dorsalis</name>
    <name type="common">Oriental fruit fly</name>
    <name type="synonym">Dacus dorsalis</name>
    <dbReference type="NCBI Taxonomy" id="27457"/>
    <lineage>
        <taxon>Eukaryota</taxon>
        <taxon>Metazoa</taxon>
        <taxon>Ecdysozoa</taxon>
        <taxon>Arthropoda</taxon>
        <taxon>Hexapoda</taxon>
        <taxon>Insecta</taxon>
        <taxon>Pterygota</taxon>
        <taxon>Neoptera</taxon>
        <taxon>Endopterygota</taxon>
        <taxon>Diptera</taxon>
        <taxon>Brachycera</taxon>
        <taxon>Muscomorpha</taxon>
        <taxon>Tephritoidea</taxon>
        <taxon>Tephritidae</taxon>
        <taxon>Bactrocera</taxon>
        <taxon>Bactrocera</taxon>
    </lineage>
</organism>
<dbReference type="OrthoDB" id="2160638at2759"/>
<keyword evidence="2 3" id="KW-0378">Hydrolase</keyword>
<dbReference type="InterPro" id="IPR033453">
    <property type="entry name" value="Glyco_hydro_30_TIM-barrel"/>
</dbReference>
<keyword evidence="3" id="KW-0326">Glycosidase</keyword>
<reference evidence="7" key="1">
    <citation type="journal article" date="2014" name="BMC Genomics">
        <title>Characterizing the developmental transcriptome of the oriental fruit fly, Bactrocera dorsalis (Diptera: Tephritidae) through comparative genomic analysis with Drosophila melanogaster utilizing modENCODE datasets.</title>
        <authorList>
            <person name="Geib S.M."/>
            <person name="Calla B."/>
            <person name="Hall B."/>
            <person name="Hou S."/>
            <person name="Manoukis N.C."/>
        </authorList>
    </citation>
    <scope>NUCLEOTIDE SEQUENCE</scope>
    <source>
        <strain evidence="7">Punador</strain>
    </source>
</reference>
<dbReference type="Pfam" id="PF02055">
    <property type="entry name" value="Glyco_hydro_30"/>
    <property type="match status" value="1"/>
</dbReference>
<feature type="chain" id="PRO_5007369206" description="Glucosylceramidase" evidence="4">
    <location>
        <begin position="27"/>
        <end position="317"/>
    </location>
</feature>
<evidence type="ECO:0000256" key="2">
    <source>
        <dbReference type="ARBA" id="ARBA00022801"/>
    </source>
</evidence>
<evidence type="ECO:0000259" key="5">
    <source>
        <dbReference type="Pfam" id="PF02055"/>
    </source>
</evidence>
<evidence type="ECO:0000256" key="4">
    <source>
        <dbReference type="SAM" id="SignalP"/>
    </source>
</evidence>
<dbReference type="EMBL" id="GAKP01002531">
    <property type="protein sequence ID" value="JAC56421.1"/>
    <property type="molecule type" value="Transcribed_RNA"/>
</dbReference>
<evidence type="ECO:0000313" key="7">
    <source>
        <dbReference type="EMBL" id="JAC56421.1"/>
    </source>
</evidence>
<keyword evidence="3" id="KW-0746">Sphingolipid metabolism</keyword>
<feature type="domain" description="Glycosyl hydrolase family 30 beta sandwich" evidence="6">
    <location>
        <begin position="253"/>
        <end position="314"/>
    </location>
</feature>
<dbReference type="PANTHER" id="PTHR11069:SF23">
    <property type="entry name" value="LYSOSOMAL ACID GLUCOSYLCERAMIDASE"/>
    <property type="match status" value="1"/>
</dbReference>
<dbReference type="InterPro" id="IPR001139">
    <property type="entry name" value="Glyco_hydro_30"/>
</dbReference>